<accession>A4BRR4</accession>
<dbReference type="STRING" id="314278.NB231_02673"/>
<organism evidence="2 3">
    <name type="scientific">Nitrococcus mobilis Nb-231</name>
    <dbReference type="NCBI Taxonomy" id="314278"/>
    <lineage>
        <taxon>Bacteria</taxon>
        <taxon>Pseudomonadati</taxon>
        <taxon>Pseudomonadota</taxon>
        <taxon>Gammaproteobacteria</taxon>
        <taxon>Chromatiales</taxon>
        <taxon>Ectothiorhodospiraceae</taxon>
        <taxon>Nitrococcus</taxon>
    </lineage>
</organism>
<dbReference type="EMBL" id="AAOF01000007">
    <property type="protein sequence ID" value="EAR21635.1"/>
    <property type="molecule type" value="Genomic_DNA"/>
</dbReference>
<dbReference type="RefSeq" id="WP_004999507.1">
    <property type="nucleotide sequence ID" value="NZ_CH672427.1"/>
</dbReference>
<dbReference type="eggNOG" id="COG5654">
    <property type="taxonomic scope" value="Bacteria"/>
</dbReference>
<evidence type="ECO:0000313" key="3">
    <source>
        <dbReference type="Proteomes" id="UP000003374"/>
    </source>
</evidence>
<comment type="caution">
    <text evidence="2">The sequence shown here is derived from an EMBL/GenBank/DDBJ whole genome shotgun (WGS) entry which is preliminary data.</text>
</comment>
<name>A4BRR4_9GAMM</name>
<protein>
    <recommendedName>
        <fullName evidence="1">RES domain-containing protein</fullName>
    </recommendedName>
</protein>
<dbReference type="Proteomes" id="UP000003374">
    <property type="component" value="Unassembled WGS sequence"/>
</dbReference>
<keyword evidence="3" id="KW-1185">Reference proteome</keyword>
<dbReference type="AlphaFoldDB" id="A4BRR4"/>
<dbReference type="Pfam" id="PF08808">
    <property type="entry name" value="RES"/>
    <property type="match status" value="1"/>
</dbReference>
<gene>
    <name evidence="2" type="ORF">NB231_02673</name>
</gene>
<evidence type="ECO:0000313" key="2">
    <source>
        <dbReference type="EMBL" id="EAR21635.1"/>
    </source>
</evidence>
<dbReference type="InterPro" id="IPR014914">
    <property type="entry name" value="RES_dom"/>
</dbReference>
<dbReference type="HOGENOM" id="CLU_133611_1_0_6"/>
<reference evidence="2 3" key="1">
    <citation type="submission" date="2006-02" db="EMBL/GenBank/DDBJ databases">
        <authorList>
            <person name="Waterbury J."/>
            <person name="Ferriera S."/>
            <person name="Johnson J."/>
            <person name="Kravitz S."/>
            <person name="Halpern A."/>
            <person name="Remington K."/>
            <person name="Beeson K."/>
            <person name="Tran B."/>
            <person name="Rogers Y.-H."/>
            <person name="Friedman R."/>
            <person name="Venter J.C."/>
        </authorList>
    </citation>
    <scope>NUCLEOTIDE SEQUENCE [LARGE SCALE GENOMIC DNA]</scope>
    <source>
        <strain evidence="2 3">Nb-231</strain>
    </source>
</reference>
<sequence length="112" mass="12351">MPGLAVLEVLVHLELDADEIPADYVLVAIDLPDPVLVLPSDTVRDLSDETQTRAFGNQWLVDCSSFAIEVPSVTVPFGCNVLVDPQHPDIARVPTPAAHPLDWNRRLFRRDG</sequence>
<proteinExistence type="predicted"/>
<feature type="domain" description="RES" evidence="1">
    <location>
        <begin position="3"/>
        <end position="103"/>
    </location>
</feature>
<evidence type="ECO:0000259" key="1">
    <source>
        <dbReference type="Pfam" id="PF08808"/>
    </source>
</evidence>
<dbReference type="OrthoDB" id="9789501at2"/>